<accession>A0A2T2NZ53</accession>
<evidence type="ECO:0000313" key="1">
    <source>
        <dbReference type="EMBL" id="PSN70700.1"/>
    </source>
</evidence>
<organism evidence="1 2">
    <name type="scientific">Corynespora cassiicola Philippines</name>
    <dbReference type="NCBI Taxonomy" id="1448308"/>
    <lineage>
        <taxon>Eukaryota</taxon>
        <taxon>Fungi</taxon>
        <taxon>Dikarya</taxon>
        <taxon>Ascomycota</taxon>
        <taxon>Pezizomycotina</taxon>
        <taxon>Dothideomycetes</taxon>
        <taxon>Pleosporomycetidae</taxon>
        <taxon>Pleosporales</taxon>
        <taxon>Corynesporascaceae</taxon>
        <taxon>Corynespora</taxon>
    </lineage>
</organism>
<dbReference type="Proteomes" id="UP000240883">
    <property type="component" value="Unassembled WGS sequence"/>
</dbReference>
<dbReference type="EMBL" id="KZ678131">
    <property type="protein sequence ID" value="PSN70700.1"/>
    <property type="molecule type" value="Genomic_DNA"/>
</dbReference>
<dbReference type="AlphaFoldDB" id="A0A2T2NZ53"/>
<dbReference type="OrthoDB" id="5188439at2759"/>
<proteinExistence type="predicted"/>
<sequence length="244" mass="26282">MGEQGKLDVVKIANSALSVVGNSLGGTDPPTLARAGGDYILSNGGFFFYANAATNPNAFASVGPTSSTQHTVGIDPAYVPHYKKLEGEDNTYLWSGPSLKTALNLRAKEFQYRINRIRTPLSRVPGSLAHASQRNERLVIVIIGTDKYLFAYTASSRKFGVDLNKMRKLIGIFLQHFQNTALGRASQVLNLDGGGSIYLSWNSGSRERMIAAGDGGNGDFQGSGANARVENPRMVTTLLKITPR</sequence>
<gene>
    <name evidence="1" type="ORF">BS50DRAFT_630781</name>
</gene>
<protein>
    <recommendedName>
        <fullName evidence="3">Phosphodiester glycosidase domain-containing protein</fullName>
    </recommendedName>
</protein>
<reference evidence="1 2" key="1">
    <citation type="journal article" date="2018" name="Front. Microbiol.">
        <title>Genome-Wide Analysis of Corynespora cassiicola Leaf Fall Disease Putative Effectors.</title>
        <authorList>
            <person name="Lopez D."/>
            <person name="Ribeiro S."/>
            <person name="Label P."/>
            <person name="Fumanal B."/>
            <person name="Venisse J.S."/>
            <person name="Kohler A."/>
            <person name="de Oliveira R.R."/>
            <person name="Labutti K."/>
            <person name="Lipzen A."/>
            <person name="Lail K."/>
            <person name="Bauer D."/>
            <person name="Ohm R.A."/>
            <person name="Barry K.W."/>
            <person name="Spatafora J."/>
            <person name="Grigoriev I.V."/>
            <person name="Martin F.M."/>
            <person name="Pujade-Renaud V."/>
        </authorList>
    </citation>
    <scope>NUCLEOTIDE SEQUENCE [LARGE SCALE GENOMIC DNA]</scope>
    <source>
        <strain evidence="1 2">Philippines</strain>
    </source>
</reference>
<evidence type="ECO:0000313" key="2">
    <source>
        <dbReference type="Proteomes" id="UP000240883"/>
    </source>
</evidence>
<keyword evidence="2" id="KW-1185">Reference proteome</keyword>
<name>A0A2T2NZ53_CORCC</name>
<evidence type="ECO:0008006" key="3">
    <source>
        <dbReference type="Google" id="ProtNLM"/>
    </source>
</evidence>